<proteinExistence type="predicted"/>
<keyword evidence="2" id="KW-1185">Reference proteome</keyword>
<dbReference type="AlphaFoldDB" id="N9MLI5"/>
<accession>N9MLI5</accession>
<dbReference type="RefSeq" id="WP_005187079.1">
    <property type="nucleotide sequence ID" value="NZ_KB850050.1"/>
</dbReference>
<evidence type="ECO:0000313" key="1">
    <source>
        <dbReference type="EMBL" id="ENW91571.1"/>
    </source>
</evidence>
<name>N9MLI5_9GAMM</name>
<dbReference type="HOGENOM" id="CLU_113191_0_0_6"/>
<evidence type="ECO:0000313" key="2">
    <source>
        <dbReference type="Proteomes" id="UP000013261"/>
    </source>
</evidence>
<dbReference type="Proteomes" id="UP000013261">
    <property type="component" value="Unassembled WGS sequence"/>
</dbReference>
<dbReference type="PATRIC" id="fig|1217703.3.peg.1449"/>
<protein>
    <submittedName>
        <fullName evidence="1">Uncharacterized protein</fullName>
    </submittedName>
</protein>
<gene>
    <name evidence="1" type="ORF">F904_01508</name>
</gene>
<sequence>MENIKVDHLARTVYDNQEELENKFKKQESNTGASFLNDIKQKDIEEIDEKNVLIKKDFKHQSSKMNDFVELYELKSIATNHLSYLDHVRNIQFEVPDYLLTIECLKNYGVTLENKAEQLITKDGKIENNKQYFDFLPKSNSKIDQNFSIDLPIESRGLTGIPSEVLKKHILITKSELFVRDFHGNQHALLENIKRQLPDSIDRIWLNGKMVWSKT</sequence>
<organism evidence="1 2">
    <name type="scientific">Acinetobacter dispersus</name>
    <dbReference type="NCBI Taxonomy" id="70348"/>
    <lineage>
        <taxon>Bacteria</taxon>
        <taxon>Pseudomonadati</taxon>
        <taxon>Pseudomonadota</taxon>
        <taxon>Gammaproteobacteria</taxon>
        <taxon>Moraxellales</taxon>
        <taxon>Moraxellaceae</taxon>
        <taxon>Acinetobacter</taxon>
    </lineage>
</organism>
<dbReference type="EMBL" id="APRL01000013">
    <property type="protein sequence ID" value="ENW91571.1"/>
    <property type="molecule type" value="Genomic_DNA"/>
</dbReference>
<dbReference type="OrthoDB" id="6712894at2"/>
<reference evidence="1 2" key="1">
    <citation type="submission" date="2013-02" db="EMBL/GenBank/DDBJ databases">
        <title>The Genome Sequence of Acinetobacter sp. ANC 4105.</title>
        <authorList>
            <consortium name="The Broad Institute Genome Sequencing Platform"/>
            <consortium name="The Broad Institute Genome Sequencing Center for Infectious Disease"/>
            <person name="Cerqueira G."/>
            <person name="Feldgarden M."/>
            <person name="Courvalin P."/>
            <person name="Perichon B."/>
            <person name="Grillot-Courvalin C."/>
            <person name="Clermont D."/>
            <person name="Rocha E."/>
            <person name="Yoon E.-J."/>
            <person name="Nemec A."/>
            <person name="Walker B."/>
            <person name="Young S.K."/>
            <person name="Zeng Q."/>
            <person name="Gargeya S."/>
            <person name="Fitzgerald M."/>
            <person name="Haas B."/>
            <person name="Abouelleil A."/>
            <person name="Alvarado L."/>
            <person name="Arachchi H.M."/>
            <person name="Berlin A.M."/>
            <person name="Chapman S.B."/>
            <person name="Dewar J."/>
            <person name="Goldberg J."/>
            <person name="Griggs A."/>
            <person name="Gujja S."/>
            <person name="Hansen M."/>
            <person name="Howarth C."/>
            <person name="Imamovic A."/>
            <person name="Larimer J."/>
            <person name="McCowan C."/>
            <person name="Murphy C."/>
            <person name="Neiman D."/>
            <person name="Pearson M."/>
            <person name="Priest M."/>
            <person name="Roberts A."/>
            <person name="Saif S."/>
            <person name="Shea T."/>
            <person name="Sisk P."/>
            <person name="Sykes S."/>
            <person name="Wortman J."/>
            <person name="Nusbaum C."/>
            <person name="Birren B."/>
        </authorList>
    </citation>
    <scope>NUCLEOTIDE SEQUENCE [LARGE SCALE GENOMIC DNA]</scope>
    <source>
        <strain evidence="1 2">ANC 4105</strain>
    </source>
</reference>
<comment type="caution">
    <text evidence="1">The sequence shown here is derived from an EMBL/GenBank/DDBJ whole genome shotgun (WGS) entry which is preliminary data.</text>
</comment>